<dbReference type="AlphaFoldDB" id="A0A8C1JLJ0"/>
<feature type="transmembrane region" description="Helical" evidence="1">
    <location>
        <begin position="84"/>
        <end position="107"/>
    </location>
</feature>
<feature type="transmembrane region" description="Helical" evidence="1">
    <location>
        <begin position="54"/>
        <end position="72"/>
    </location>
</feature>
<keyword evidence="2" id="KW-0732">Signal</keyword>
<accession>A0A8C1JLJ0</accession>
<feature type="signal peptide" evidence="2">
    <location>
        <begin position="1"/>
        <end position="15"/>
    </location>
</feature>
<evidence type="ECO:0000256" key="2">
    <source>
        <dbReference type="SAM" id="SignalP"/>
    </source>
</evidence>
<reference evidence="3" key="2">
    <citation type="submission" date="2025-09" db="UniProtKB">
        <authorList>
            <consortium name="Ensembl"/>
        </authorList>
    </citation>
    <scope>IDENTIFICATION</scope>
</reference>
<reference evidence="3" key="1">
    <citation type="submission" date="2025-08" db="UniProtKB">
        <authorList>
            <consortium name="Ensembl"/>
        </authorList>
    </citation>
    <scope>IDENTIFICATION</scope>
</reference>
<evidence type="ECO:0000256" key="1">
    <source>
        <dbReference type="SAM" id="Phobius"/>
    </source>
</evidence>
<name>A0A8C1JLJ0_CYPCA</name>
<keyword evidence="1" id="KW-0812">Transmembrane</keyword>
<dbReference type="Proteomes" id="UP000694427">
    <property type="component" value="Unplaced"/>
</dbReference>
<sequence>MLFVWIGTLISVVQGLFRLSTLTEISEQVFTNITMKQQPSSCAPCALTLFTSPLIGSYRFCIIPLLSAFYGKPKTQLWRNLLKIFHQVSVVILLFAVKSPLLLWHFIQ</sequence>
<keyword evidence="1" id="KW-0472">Membrane</keyword>
<feature type="chain" id="PRO_5034565920" evidence="2">
    <location>
        <begin position="16"/>
        <end position="108"/>
    </location>
</feature>
<evidence type="ECO:0000313" key="4">
    <source>
        <dbReference type="Proteomes" id="UP000694427"/>
    </source>
</evidence>
<organism evidence="3 4">
    <name type="scientific">Cyprinus carpio</name>
    <name type="common">Common carp</name>
    <dbReference type="NCBI Taxonomy" id="7962"/>
    <lineage>
        <taxon>Eukaryota</taxon>
        <taxon>Metazoa</taxon>
        <taxon>Chordata</taxon>
        <taxon>Craniata</taxon>
        <taxon>Vertebrata</taxon>
        <taxon>Euteleostomi</taxon>
        <taxon>Actinopterygii</taxon>
        <taxon>Neopterygii</taxon>
        <taxon>Teleostei</taxon>
        <taxon>Ostariophysi</taxon>
        <taxon>Cypriniformes</taxon>
        <taxon>Cyprinidae</taxon>
        <taxon>Cyprininae</taxon>
        <taxon>Cyprinus</taxon>
    </lineage>
</organism>
<keyword evidence="1" id="KW-1133">Transmembrane helix</keyword>
<proteinExistence type="predicted"/>
<protein>
    <submittedName>
        <fullName evidence="3">Uncharacterized protein</fullName>
    </submittedName>
</protein>
<evidence type="ECO:0000313" key="3">
    <source>
        <dbReference type="Ensembl" id="ENSCCRP00010033548.1"/>
    </source>
</evidence>
<dbReference type="Ensembl" id="ENSCCRT00010036801.1">
    <property type="protein sequence ID" value="ENSCCRP00010033548.1"/>
    <property type="gene ID" value="ENSCCRG00010014275.1"/>
</dbReference>
<keyword evidence="4" id="KW-1185">Reference proteome</keyword>